<evidence type="ECO:0000313" key="10">
    <source>
        <dbReference type="Proteomes" id="UP001477672"/>
    </source>
</evidence>
<accession>A0ABV1GB41</accession>
<dbReference type="InterPro" id="IPR035996">
    <property type="entry name" value="4pyrrol_Methylase_sf"/>
</dbReference>
<dbReference type="GO" id="GO:0032259">
    <property type="term" value="P:methylation"/>
    <property type="evidence" value="ECO:0007669"/>
    <property type="project" value="UniProtKB-KW"/>
</dbReference>
<evidence type="ECO:0000256" key="2">
    <source>
        <dbReference type="ARBA" id="ARBA00005879"/>
    </source>
</evidence>
<dbReference type="PIRSF" id="PIRSF036427">
    <property type="entry name" value="Precrrn-2_mtase"/>
    <property type="match status" value="1"/>
</dbReference>
<evidence type="ECO:0000256" key="4">
    <source>
        <dbReference type="ARBA" id="ARBA00022603"/>
    </source>
</evidence>
<dbReference type="Gene3D" id="3.30.950.10">
    <property type="entry name" value="Methyltransferase, Cobalt-precorrin-4 Transmethylase, Domain 2"/>
    <property type="match status" value="1"/>
</dbReference>
<reference evidence="9 10" key="1">
    <citation type="submission" date="2024-03" db="EMBL/GenBank/DDBJ databases">
        <title>Human intestinal bacterial collection.</title>
        <authorList>
            <person name="Pauvert C."/>
            <person name="Hitch T.C.A."/>
            <person name="Clavel T."/>
        </authorList>
    </citation>
    <scope>NUCLEOTIDE SEQUENCE [LARGE SCALE GENOMIC DNA]</scope>
    <source>
        <strain evidence="9 10">CLA-JM-H11</strain>
    </source>
</reference>
<dbReference type="InterPro" id="IPR014776">
    <property type="entry name" value="4pyrrole_Mease_sub2"/>
</dbReference>
<dbReference type="PANTHER" id="PTHR43467">
    <property type="entry name" value="COBALT-PRECORRIN-2 C(20)-METHYLTRANSFERASE"/>
    <property type="match status" value="1"/>
</dbReference>
<dbReference type="GO" id="GO:0030788">
    <property type="term" value="F:precorrin-2 C20-methyltransferase activity"/>
    <property type="evidence" value="ECO:0007669"/>
    <property type="project" value="UniProtKB-EC"/>
</dbReference>
<dbReference type="InterPro" id="IPR000878">
    <property type="entry name" value="4pyrrol_Mease"/>
</dbReference>
<evidence type="ECO:0000313" key="9">
    <source>
        <dbReference type="EMBL" id="MEQ2519000.1"/>
    </source>
</evidence>
<evidence type="ECO:0000256" key="1">
    <source>
        <dbReference type="ARBA" id="ARBA00004953"/>
    </source>
</evidence>
<evidence type="ECO:0000259" key="8">
    <source>
        <dbReference type="Pfam" id="PF00590"/>
    </source>
</evidence>
<feature type="domain" description="Tetrapyrrole methylase" evidence="8">
    <location>
        <begin position="6"/>
        <end position="211"/>
    </location>
</feature>
<keyword evidence="4 9" id="KW-0489">Methyltransferase</keyword>
<protein>
    <submittedName>
        <fullName evidence="9">Precorrin-2 C(20)-methyltransferase</fullName>
        <ecNumber evidence="9">2.1.1.130</ecNumber>
    </submittedName>
</protein>
<keyword evidence="6" id="KW-0949">S-adenosyl-L-methionine</keyword>
<dbReference type="EMBL" id="JBBMFA010000031">
    <property type="protein sequence ID" value="MEQ2519000.1"/>
    <property type="molecule type" value="Genomic_DNA"/>
</dbReference>
<dbReference type="InterPro" id="IPR012382">
    <property type="entry name" value="CobI/CbiL"/>
</dbReference>
<evidence type="ECO:0000256" key="7">
    <source>
        <dbReference type="PIRNR" id="PIRNR036427"/>
    </source>
</evidence>
<dbReference type="InterPro" id="IPR006364">
    <property type="entry name" value="CobI/CbiL/CobIJ_dom"/>
</dbReference>
<dbReference type="SUPFAM" id="SSF53790">
    <property type="entry name" value="Tetrapyrrole methylase"/>
    <property type="match status" value="1"/>
</dbReference>
<comment type="caution">
    <text evidence="9">The sequence shown here is derived from an EMBL/GenBank/DDBJ whole genome shotgun (WGS) entry which is preliminary data.</text>
</comment>
<evidence type="ECO:0000256" key="3">
    <source>
        <dbReference type="ARBA" id="ARBA00022573"/>
    </source>
</evidence>
<dbReference type="Pfam" id="PF00590">
    <property type="entry name" value="TP_methylase"/>
    <property type="match status" value="1"/>
</dbReference>
<keyword evidence="5 9" id="KW-0808">Transferase</keyword>
<comment type="pathway">
    <text evidence="1">Cofactor biosynthesis; adenosylcobalamin biosynthesis.</text>
</comment>
<dbReference type="RefSeq" id="WP_349214199.1">
    <property type="nucleotide sequence ID" value="NZ_JBBMFA010000031.1"/>
</dbReference>
<proteinExistence type="inferred from homology"/>
<name>A0ABV1GB41_9FIRM</name>
<dbReference type="Proteomes" id="UP001477672">
    <property type="component" value="Unassembled WGS sequence"/>
</dbReference>
<dbReference type="EC" id="2.1.1.130" evidence="9"/>
<keyword evidence="10" id="KW-1185">Reference proteome</keyword>
<gene>
    <name evidence="9" type="primary">cobI</name>
    <name evidence="9" type="ORF">WMO24_00885</name>
</gene>
<sequence length="233" mass="25334">MNKGIFYSVGIGPGDPELITQKAVRVLRQCPVVAAPQTQSGEMLALSIAQQAVSLDDKTILPLQFTMCRDRARQRQAHQTAAQLVKQHLDQGRDVAMLNLGDVSIYATAAYLAQLLQDDGYETRMIPGVTSFCAVAARLNISLTDMDTPLHIVPGSSREALTDSLNMPGTKVLMKSGRQLPEVLEQLRASGQLEHSAMVCNCGLPGEQVYADLRDFSAQQTAGYFATIIVKEE</sequence>
<dbReference type="InterPro" id="IPR014777">
    <property type="entry name" value="4pyrrole_Mease_sub1"/>
</dbReference>
<evidence type="ECO:0000256" key="5">
    <source>
        <dbReference type="ARBA" id="ARBA00022679"/>
    </source>
</evidence>
<comment type="similarity">
    <text evidence="2 7">Belongs to the precorrin methyltransferase family.</text>
</comment>
<dbReference type="PANTHER" id="PTHR43467:SF2">
    <property type="entry name" value="COBALT-PRECORRIN-2 C(20)-METHYLTRANSFERASE"/>
    <property type="match status" value="1"/>
</dbReference>
<keyword evidence="3" id="KW-0169">Cobalamin biosynthesis</keyword>
<dbReference type="Gene3D" id="3.40.1010.10">
    <property type="entry name" value="Cobalt-precorrin-4 Transmethylase, Domain 1"/>
    <property type="match status" value="1"/>
</dbReference>
<dbReference type="NCBIfam" id="TIGR01467">
    <property type="entry name" value="cobI_cbiL"/>
    <property type="match status" value="1"/>
</dbReference>
<evidence type="ECO:0000256" key="6">
    <source>
        <dbReference type="ARBA" id="ARBA00022691"/>
    </source>
</evidence>
<dbReference type="CDD" id="cd11645">
    <property type="entry name" value="Precorrin_2_C20_MT"/>
    <property type="match status" value="1"/>
</dbReference>
<organism evidence="9 10">
    <name type="scientific">Ruthenibacterium intestinale</name>
    <dbReference type="NCBI Taxonomy" id="3133163"/>
    <lineage>
        <taxon>Bacteria</taxon>
        <taxon>Bacillati</taxon>
        <taxon>Bacillota</taxon>
        <taxon>Clostridia</taxon>
        <taxon>Eubacteriales</taxon>
        <taxon>Oscillospiraceae</taxon>
        <taxon>Ruthenibacterium</taxon>
    </lineage>
</organism>